<sequence>NHYVVIFNLLKCNLAIKYVLTLLEFLFKKYDFILYFAFLFFNYLKYFIFFYCKIVWNI</sequence>
<evidence type="ECO:0000313" key="3">
    <source>
        <dbReference type="Proteomes" id="UP000265703"/>
    </source>
</evidence>
<keyword evidence="1" id="KW-1133">Transmembrane helix</keyword>
<comment type="caution">
    <text evidence="2">The sequence shown here is derived from an EMBL/GenBank/DDBJ whole genome shotgun (WGS) entry which is preliminary data.</text>
</comment>
<keyword evidence="1" id="KW-0472">Membrane</keyword>
<keyword evidence="3" id="KW-1185">Reference proteome</keyword>
<gene>
    <name evidence="2" type="ORF">C1645_779750</name>
</gene>
<dbReference type="Proteomes" id="UP000265703">
    <property type="component" value="Unassembled WGS sequence"/>
</dbReference>
<organism evidence="2 3">
    <name type="scientific">Glomus cerebriforme</name>
    <dbReference type="NCBI Taxonomy" id="658196"/>
    <lineage>
        <taxon>Eukaryota</taxon>
        <taxon>Fungi</taxon>
        <taxon>Fungi incertae sedis</taxon>
        <taxon>Mucoromycota</taxon>
        <taxon>Glomeromycotina</taxon>
        <taxon>Glomeromycetes</taxon>
        <taxon>Glomerales</taxon>
        <taxon>Glomeraceae</taxon>
        <taxon>Glomus</taxon>
    </lineage>
</organism>
<evidence type="ECO:0000313" key="2">
    <source>
        <dbReference type="EMBL" id="RIA86408.1"/>
    </source>
</evidence>
<protein>
    <submittedName>
        <fullName evidence="2">Uncharacterized protein</fullName>
    </submittedName>
</protein>
<proteinExistence type="predicted"/>
<feature type="transmembrane region" description="Helical" evidence="1">
    <location>
        <begin position="32"/>
        <end position="52"/>
    </location>
</feature>
<evidence type="ECO:0000256" key="1">
    <source>
        <dbReference type="SAM" id="Phobius"/>
    </source>
</evidence>
<reference evidence="2 3" key="1">
    <citation type="submission" date="2018-06" db="EMBL/GenBank/DDBJ databases">
        <title>Comparative genomics reveals the genomic features of Rhizophagus irregularis, R. cerebriforme, R. diaphanum and Gigaspora rosea, and their symbiotic lifestyle signature.</title>
        <authorList>
            <person name="Morin E."/>
            <person name="San Clemente H."/>
            <person name="Chen E.C.H."/>
            <person name="De La Providencia I."/>
            <person name="Hainaut M."/>
            <person name="Kuo A."/>
            <person name="Kohler A."/>
            <person name="Murat C."/>
            <person name="Tang N."/>
            <person name="Roy S."/>
            <person name="Loubradou J."/>
            <person name="Henrissat B."/>
            <person name="Grigoriev I.V."/>
            <person name="Corradi N."/>
            <person name="Roux C."/>
            <person name="Martin F.M."/>
        </authorList>
    </citation>
    <scope>NUCLEOTIDE SEQUENCE [LARGE SCALE GENOMIC DNA]</scope>
    <source>
        <strain evidence="2 3">DAOM 227022</strain>
    </source>
</reference>
<dbReference type="AlphaFoldDB" id="A0A397SK44"/>
<feature type="non-terminal residue" evidence="2">
    <location>
        <position position="1"/>
    </location>
</feature>
<dbReference type="EMBL" id="QKYT01000365">
    <property type="protein sequence ID" value="RIA86408.1"/>
    <property type="molecule type" value="Genomic_DNA"/>
</dbReference>
<keyword evidence="1" id="KW-0812">Transmembrane</keyword>
<accession>A0A397SK44</accession>
<name>A0A397SK44_9GLOM</name>